<dbReference type="EMBL" id="AVOT02011867">
    <property type="protein sequence ID" value="MBW0493012.1"/>
    <property type="molecule type" value="Genomic_DNA"/>
</dbReference>
<feature type="compositionally biased region" description="Low complexity" evidence="1">
    <location>
        <begin position="80"/>
        <end position="107"/>
    </location>
</feature>
<evidence type="ECO:0000313" key="3">
    <source>
        <dbReference type="EMBL" id="MBW0493012.1"/>
    </source>
</evidence>
<reference evidence="3" key="1">
    <citation type="submission" date="2021-03" db="EMBL/GenBank/DDBJ databases">
        <title>Draft genome sequence of rust myrtle Austropuccinia psidii MF-1, a brazilian biotype.</title>
        <authorList>
            <person name="Quecine M.C."/>
            <person name="Pachon D.M.R."/>
            <person name="Bonatelli M.L."/>
            <person name="Correr F.H."/>
            <person name="Franceschini L.M."/>
            <person name="Leite T.F."/>
            <person name="Margarido G.R.A."/>
            <person name="Almeida C.A."/>
            <person name="Ferrarezi J.A."/>
            <person name="Labate C.A."/>
        </authorList>
    </citation>
    <scope>NUCLEOTIDE SEQUENCE</scope>
    <source>
        <strain evidence="3">MF-1</strain>
    </source>
</reference>
<accession>A0A9Q3D006</accession>
<protein>
    <submittedName>
        <fullName evidence="3">Uncharacterized protein</fullName>
    </submittedName>
</protein>
<dbReference type="OrthoDB" id="2499828at2759"/>
<dbReference type="AlphaFoldDB" id="A0A9Q3D006"/>
<keyword evidence="2" id="KW-0732">Signal</keyword>
<name>A0A9Q3D006_9BASI</name>
<dbReference type="InterPro" id="IPR025659">
    <property type="entry name" value="Tubby-like_C"/>
</dbReference>
<organism evidence="3 4">
    <name type="scientific">Austropuccinia psidii MF-1</name>
    <dbReference type="NCBI Taxonomy" id="1389203"/>
    <lineage>
        <taxon>Eukaryota</taxon>
        <taxon>Fungi</taxon>
        <taxon>Dikarya</taxon>
        <taxon>Basidiomycota</taxon>
        <taxon>Pucciniomycotina</taxon>
        <taxon>Pucciniomycetes</taxon>
        <taxon>Pucciniales</taxon>
        <taxon>Sphaerophragmiaceae</taxon>
        <taxon>Austropuccinia</taxon>
    </lineage>
</organism>
<evidence type="ECO:0000256" key="2">
    <source>
        <dbReference type="SAM" id="SignalP"/>
    </source>
</evidence>
<dbReference type="Proteomes" id="UP000765509">
    <property type="component" value="Unassembled WGS sequence"/>
</dbReference>
<feature type="region of interest" description="Disordered" evidence="1">
    <location>
        <begin position="33"/>
        <end position="126"/>
    </location>
</feature>
<evidence type="ECO:0000313" key="4">
    <source>
        <dbReference type="Proteomes" id="UP000765509"/>
    </source>
</evidence>
<dbReference type="SUPFAM" id="SSF54518">
    <property type="entry name" value="Tubby C-terminal domain-like"/>
    <property type="match status" value="1"/>
</dbReference>
<evidence type="ECO:0000256" key="1">
    <source>
        <dbReference type="SAM" id="MobiDB-lite"/>
    </source>
</evidence>
<gene>
    <name evidence="3" type="ORF">O181_032727</name>
</gene>
<feature type="chain" id="PRO_5040330952" evidence="2">
    <location>
        <begin position="20"/>
        <end position="302"/>
    </location>
</feature>
<proteinExistence type="predicted"/>
<comment type="caution">
    <text evidence="3">The sequence shown here is derived from an EMBL/GenBank/DDBJ whole genome shotgun (WGS) entry which is preliminary data.</text>
</comment>
<keyword evidence="4" id="KW-1185">Reference proteome</keyword>
<feature type="compositionally biased region" description="Polar residues" evidence="1">
    <location>
        <begin position="49"/>
        <end position="79"/>
    </location>
</feature>
<feature type="signal peptide" evidence="2">
    <location>
        <begin position="1"/>
        <end position="19"/>
    </location>
</feature>
<sequence>MKSVIFLITLSLHLGRSQAEANGATQCINTQATNPNQITVPPSPAGASLQPQVSNSPIWGSSSTGPVSEPNNQAVPTAVTNAKNASSASPSNSSSPVNTSTTPDPTNAFGNATNLTPQAAGGTVTPSCQTNNSESYFMSQNIEWRDSKFDISDSNGTISYIITNQIEGLNLTKNEAVVQNATTGEKKVRIDVSVHSCGFDQKYEADDGAIFNLKTRFFLPDRWRIYRNSVKYTYKRAAMSLDGDIVESKTGRVVASVSTRVASSLVAGSSKQLRLTSDDTIPTWDLIALLVAAKTRVRRCGY</sequence>
<feature type="compositionally biased region" description="Polar residues" evidence="1">
    <location>
        <begin position="108"/>
        <end position="117"/>
    </location>
</feature>